<comment type="caution">
    <text evidence="2">The sequence shown here is derived from an EMBL/GenBank/DDBJ whole genome shotgun (WGS) entry which is preliminary data.</text>
</comment>
<reference evidence="2 3" key="1">
    <citation type="submission" date="2023-04" db="EMBL/GenBank/DDBJ databases">
        <title>Forest soil microbial communities from Buena Vista Peninsula, Colon Province, Panama.</title>
        <authorList>
            <person name="Bouskill N."/>
        </authorList>
    </citation>
    <scope>NUCLEOTIDE SEQUENCE [LARGE SCALE GENOMIC DNA]</scope>
    <source>
        <strain evidence="2 3">AC80</strain>
    </source>
</reference>
<keyword evidence="1" id="KW-0472">Membrane</keyword>
<evidence type="ECO:0000256" key="1">
    <source>
        <dbReference type="SAM" id="Phobius"/>
    </source>
</evidence>
<feature type="transmembrane region" description="Helical" evidence="1">
    <location>
        <begin position="34"/>
        <end position="53"/>
    </location>
</feature>
<dbReference type="Proteomes" id="UP001160130">
    <property type="component" value="Unassembled WGS sequence"/>
</dbReference>
<evidence type="ECO:0000313" key="2">
    <source>
        <dbReference type="EMBL" id="MDH6198415.1"/>
    </source>
</evidence>
<evidence type="ECO:0000313" key="3">
    <source>
        <dbReference type="Proteomes" id="UP001160130"/>
    </source>
</evidence>
<feature type="transmembrane region" description="Helical" evidence="1">
    <location>
        <begin position="100"/>
        <end position="121"/>
    </location>
</feature>
<feature type="transmembrane region" description="Helical" evidence="1">
    <location>
        <begin position="60"/>
        <end position="80"/>
    </location>
</feature>
<protein>
    <submittedName>
        <fullName evidence="2">Uncharacterized protein</fullName>
    </submittedName>
</protein>
<keyword evidence="3" id="KW-1185">Reference proteome</keyword>
<dbReference type="EMBL" id="JARXVE010000010">
    <property type="protein sequence ID" value="MDH6198415.1"/>
    <property type="molecule type" value="Genomic_DNA"/>
</dbReference>
<keyword evidence="1" id="KW-1133">Transmembrane helix</keyword>
<name>A0ABT6L7S2_9MYCO</name>
<accession>A0ABT6L7S2</accession>
<proteinExistence type="predicted"/>
<keyword evidence="1" id="KW-0812">Transmembrane</keyword>
<dbReference type="RefSeq" id="WP_280834987.1">
    <property type="nucleotide sequence ID" value="NZ_JARXVE010000010.1"/>
</dbReference>
<sequence length="135" mass="13939">MSIGRTPAVLGRRACAVLAAGSAALHGVMLSHGGSAALMALMATMMIACLFCARDLWQRGALRVWCAVALMNLAMIAVHMPMPGHQHGAALAGPHQTSTLMGAATLLALIEVMLAAAVLIYRTRGRSVTAFVTSG</sequence>
<organism evidence="2 3">
    <name type="scientific">Mycolicibacterium frederiksbergense</name>
    <dbReference type="NCBI Taxonomy" id="117567"/>
    <lineage>
        <taxon>Bacteria</taxon>
        <taxon>Bacillati</taxon>
        <taxon>Actinomycetota</taxon>
        <taxon>Actinomycetes</taxon>
        <taxon>Mycobacteriales</taxon>
        <taxon>Mycobacteriaceae</taxon>
        <taxon>Mycolicibacterium</taxon>
    </lineage>
</organism>
<gene>
    <name evidence="2" type="ORF">M2272_005074</name>
</gene>